<dbReference type="SUPFAM" id="SSF46785">
    <property type="entry name" value="Winged helix' DNA-binding domain"/>
    <property type="match status" value="1"/>
</dbReference>
<dbReference type="RefSeq" id="WP_326840685.1">
    <property type="nucleotide sequence ID" value="NZ_SVNY01000005.1"/>
</dbReference>
<evidence type="ECO:0000313" key="3">
    <source>
        <dbReference type="Proteomes" id="UP000754750"/>
    </source>
</evidence>
<dbReference type="InterPro" id="IPR000835">
    <property type="entry name" value="HTH_MarR-typ"/>
</dbReference>
<name>A0A928KYQ8_9FIRM</name>
<accession>A0A928KYQ8</accession>
<evidence type="ECO:0000313" key="2">
    <source>
        <dbReference type="EMBL" id="MBE6834099.1"/>
    </source>
</evidence>
<dbReference type="InterPro" id="IPR036388">
    <property type="entry name" value="WH-like_DNA-bd_sf"/>
</dbReference>
<protein>
    <submittedName>
        <fullName evidence="2">Winged helix-turn-helix transcriptional regulator</fullName>
    </submittedName>
</protein>
<evidence type="ECO:0000259" key="1">
    <source>
        <dbReference type="SMART" id="SM00347"/>
    </source>
</evidence>
<reference evidence="2" key="1">
    <citation type="submission" date="2019-04" db="EMBL/GenBank/DDBJ databases">
        <title>Evolution of Biomass-Degrading Anaerobic Consortia Revealed by Metagenomics.</title>
        <authorList>
            <person name="Peng X."/>
        </authorList>
    </citation>
    <scope>NUCLEOTIDE SEQUENCE</scope>
    <source>
        <strain evidence="2">SIG551</strain>
    </source>
</reference>
<dbReference type="Pfam" id="PF12802">
    <property type="entry name" value="MarR_2"/>
    <property type="match status" value="1"/>
</dbReference>
<comment type="caution">
    <text evidence="2">The sequence shown here is derived from an EMBL/GenBank/DDBJ whole genome shotgun (WGS) entry which is preliminary data.</text>
</comment>
<dbReference type="GO" id="GO:0003700">
    <property type="term" value="F:DNA-binding transcription factor activity"/>
    <property type="evidence" value="ECO:0007669"/>
    <property type="project" value="InterPro"/>
</dbReference>
<dbReference type="InterPro" id="IPR039422">
    <property type="entry name" value="MarR/SlyA-like"/>
</dbReference>
<dbReference type="PANTHER" id="PTHR33164:SF92">
    <property type="entry name" value="MARR-FAMILY TRANSCRIPTIONAL REGULATOR"/>
    <property type="match status" value="1"/>
</dbReference>
<feature type="domain" description="HTH marR-type" evidence="1">
    <location>
        <begin position="29"/>
        <end position="131"/>
    </location>
</feature>
<dbReference type="SMART" id="SM00347">
    <property type="entry name" value="HTH_MARR"/>
    <property type="match status" value="1"/>
</dbReference>
<proteinExistence type="predicted"/>
<dbReference type="GO" id="GO:0006950">
    <property type="term" value="P:response to stress"/>
    <property type="evidence" value="ECO:0007669"/>
    <property type="project" value="TreeGrafter"/>
</dbReference>
<dbReference type="InterPro" id="IPR036390">
    <property type="entry name" value="WH_DNA-bd_sf"/>
</dbReference>
<organism evidence="2 3">
    <name type="scientific">Faecalispora sporosphaeroides</name>
    <dbReference type="NCBI Taxonomy" id="1549"/>
    <lineage>
        <taxon>Bacteria</taxon>
        <taxon>Bacillati</taxon>
        <taxon>Bacillota</taxon>
        <taxon>Clostridia</taxon>
        <taxon>Eubacteriales</taxon>
        <taxon>Oscillospiraceae</taxon>
        <taxon>Faecalispora</taxon>
    </lineage>
</organism>
<dbReference type="Proteomes" id="UP000754750">
    <property type="component" value="Unassembled WGS sequence"/>
</dbReference>
<dbReference type="Gene3D" id="1.10.10.10">
    <property type="entry name" value="Winged helix-like DNA-binding domain superfamily/Winged helix DNA-binding domain"/>
    <property type="match status" value="1"/>
</dbReference>
<sequence length="156" mass="17609">MNSVQQEELNHFFVETFNKILQYEEAALSAGDTAGLSMKELHILEAVAQMQARQENTMSKIAARLGISVGALTTAVGVLVAKQCLERRGCEQDRRVVWIVLTPKGERAEWQHRLFHRDMVQMIGDSLSEERLCSLLESLKILSRFFVEKKEGGMTA</sequence>
<gene>
    <name evidence="2" type="ORF">E7512_11090</name>
</gene>
<dbReference type="EMBL" id="SVNY01000005">
    <property type="protein sequence ID" value="MBE6834099.1"/>
    <property type="molecule type" value="Genomic_DNA"/>
</dbReference>
<dbReference type="PANTHER" id="PTHR33164">
    <property type="entry name" value="TRANSCRIPTIONAL REGULATOR, MARR FAMILY"/>
    <property type="match status" value="1"/>
</dbReference>
<dbReference type="AlphaFoldDB" id="A0A928KYQ8"/>